<sequence>MAGAVLGVGLYADFIEDSSAGADRDGSEEATIKIPRYELHCHFDGPATVAALAREQGIALDKPVEQLMGAPSRGNCLKTFLGSLHRFSLSKFCKLLTR</sequence>
<organism evidence="1 2">
    <name type="scientific">Nocardia ninae NBRC 108245</name>
    <dbReference type="NCBI Taxonomy" id="1210091"/>
    <lineage>
        <taxon>Bacteria</taxon>
        <taxon>Bacillati</taxon>
        <taxon>Actinomycetota</taxon>
        <taxon>Actinomycetes</taxon>
        <taxon>Mycobacteriales</taxon>
        <taxon>Nocardiaceae</taxon>
        <taxon>Nocardia</taxon>
    </lineage>
</organism>
<protein>
    <recommendedName>
        <fullName evidence="3">Adenosine deaminase domain-containing protein</fullName>
    </recommendedName>
</protein>
<evidence type="ECO:0008006" key="3">
    <source>
        <dbReference type="Google" id="ProtNLM"/>
    </source>
</evidence>
<evidence type="ECO:0000313" key="1">
    <source>
        <dbReference type="EMBL" id="GEM44333.1"/>
    </source>
</evidence>
<evidence type="ECO:0000313" key="2">
    <source>
        <dbReference type="Proteomes" id="UP000321424"/>
    </source>
</evidence>
<dbReference type="AlphaFoldDB" id="A0A511MUP6"/>
<dbReference type="Proteomes" id="UP000321424">
    <property type="component" value="Unassembled WGS sequence"/>
</dbReference>
<reference evidence="1 2" key="1">
    <citation type="submission" date="2019-07" db="EMBL/GenBank/DDBJ databases">
        <title>Whole genome shotgun sequence of Nocardia ninae NBRC 108245.</title>
        <authorList>
            <person name="Hosoyama A."/>
            <person name="Uohara A."/>
            <person name="Ohji S."/>
            <person name="Ichikawa N."/>
        </authorList>
    </citation>
    <scope>NUCLEOTIDE SEQUENCE [LARGE SCALE GENOMIC DNA]</scope>
    <source>
        <strain evidence="1 2">NBRC 108245</strain>
    </source>
</reference>
<gene>
    <name evidence="1" type="ORF">NN4_88520</name>
</gene>
<dbReference type="EMBL" id="BJXA01000166">
    <property type="protein sequence ID" value="GEM44333.1"/>
    <property type="molecule type" value="Genomic_DNA"/>
</dbReference>
<proteinExistence type="predicted"/>
<comment type="caution">
    <text evidence="1">The sequence shown here is derived from an EMBL/GenBank/DDBJ whole genome shotgun (WGS) entry which is preliminary data.</text>
</comment>
<name>A0A511MUP6_9NOCA</name>
<accession>A0A511MUP6</accession>
<keyword evidence="2" id="KW-1185">Reference proteome</keyword>